<comment type="caution">
    <text evidence="3">The sequence shown here is derived from an EMBL/GenBank/DDBJ whole genome shotgun (WGS) entry which is preliminary data.</text>
</comment>
<keyword evidence="4" id="KW-1185">Reference proteome</keyword>
<feature type="transmembrane region" description="Helical" evidence="2">
    <location>
        <begin position="180"/>
        <end position="206"/>
    </location>
</feature>
<reference evidence="3 4" key="1">
    <citation type="submission" date="2018-09" db="EMBL/GenBank/DDBJ databases">
        <title>Genomic Encyclopedia of Archaeal and Bacterial Type Strains, Phase II (KMG-II): from individual species to whole genera.</title>
        <authorList>
            <person name="Goeker M."/>
        </authorList>
    </citation>
    <scope>NUCLEOTIDE SEQUENCE [LARGE SCALE GENOMIC DNA]</scope>
    <source>
        <strain evidence="3 4">DSM 13151</strain>
    </source>
</reference>
<gene>
    <name evidence="3" type="ORF">ATJ93_2011</name>
</gene>
<evidence type="ECO:0000256" key="1">
    <source>
        <dbReference type="SAM" id="MobiDB-lite"/>
    </source>
</evidence>
<evidence type="ECO:0000313" key="4">
    <source>
        <dbReference type="Proteomes" id="UP000283805"/>
    </source>
</evidence>
<sequence length="484" mass="52186">MRTPDRLEHASGLRGFAPTALANLLPLVGVLQLGWDPATLVVIYALELLCSFLFAGAKALFAQRPPRTDRDEGTISVSSELTEKRGSVKLVPWLPPIYPRNLPFATAVVVPAVCFVIMVGIVFFNAFGISAAIVGPEVAASVATLVVGQTLEIRRDYRRGSYETASPYAVVETPARQASFVAFVLFLTPWIGAAGADGALAIVVLLKLLVEWSAHRVTTGDGERFTDWLAGPESAGEPREPVRVPDGDPDVRIPTDERAVLYTGVLDVLGTRAPFLAMPFIVAWLLSLSALPDAVSPAIALGIGLLSIALFVGYLAAEVLTFSLRYAALEYRRYGDRLVAYDTLVDEPQWATSLDVLRDVEVVPDRLPDRLFGTRTIAVTAGWGDDERRRLLGPVRDGDALVEALELPVQSTELEPLDRLPAAIVVGCLVGVVVAVGALAIGPWLSPGELLLAALVYGMFGIPFAALALRSIWVRAYPDRRDRD</sequence>
<dbReference type="OrthoDB" id="169315at2157"/>
<feature type="transmembrane region" description="Helical" evidence="2">
    <location>
        <begin position="420"/>
        <end position="445"/>
    </location>
</feature>
<evidence type="ECO:0000313" key="3">
    <source>
        <dbReference type="EMBL" id="RKD95160.1"/>
    </source>
</evidence>
<protein>
    <submittedName>
        <fullName evidence="3">Uncharacterized protein</fullName>
    </submittedName>
</protein>
<dbReference type="Proteomes" id="UP000283805">
    <property type="component" value="Unassembled WGS sequence"/>
</dbReference>
<dbReference type="InterPro" id="IPR045466">
    <property type="entry name" value="DUF6498"/>
</dbReference>
<feature type="region of interest" description="Disordered" evidence="1">
    <location>
        <begin position="229"/>
        <end position="249"/>
    </location>
</feature>
<feature type="transmembrane region" description="Helical" evidence="2">
    <location>
        <begin position="298"/>
        <end position="324"/>
    </location>
</feature>
<keyword evidence="2" id="KW-0812">Transmembrane</keyword>
<keyword evidence="2" id="KW-0472">Membrane</keyword>
<dbReference type="RefSeq" id="WP_120244463.1">
    <property type="nucleotide sequence ID" value="NZ_RAPO01000002.1"/>
</dbReference>
<feature type="transmembrane region" description="Helical" evidence="2">
    <location>
        <begin position="104"/>
        <end position="127"/>
    </location>
</feature>
<feature type="transmembrane region" description="Helical" evidence="2">
    <location>
        <begin position="259"/>
        <end position="286"/>
    </location>
</feature>
<accession>A0A419WI18</accession>
<dbReference type="AlphaFoldDB" id="A0A419WI18"/>
<name>A0A419WI18_9EURY</name>
<feature type="compositionally biased region" description="Basic and acidic residues" evidence="1">
    <location>
        <begin position="236"/>
        <end position="249"/>
    </location>
</feature>
<organism evidence="3 4">
    <name type="scientific">Halopiger aswanensis</name>
    <dbReference type="NCBI Taxonomy" id="148449"/>
    <lineage>
        <taxon>Archaea</taxon>
        <taxon>Methanobacteriati</taxon>
        <taxon>Methanobacteriota</taxon>
        <taxon>Stenosarchaea group</taxon>
        <taxon>Halobacteria</taxon>
        <taxon>Halobacteriales</taxon>
        <taxon>Natrialbaceae</taxon>
        <taxon>Halopiger</taxon>
    </lineage>
</organism>
<evidence type="ECO:0000256" key="2">
    <source>
        <dbReference type="SAM" id="Phobius"/>
    </source>
</evidence>
<dbReference type="Pfam" id="PF20108">
    <property type="entry name" value="DUF6498"/>
    <property type="match status" value="1"/>
</dbReference>
<proteinExistence type="predicted"/>
<dbReference type="EMBL" id="RAPO01000002">
    <property type="protein sequence ID" value="RKD95160.1"/>
    <property type="molecule type" value="Genomic_DNA"/>
</dbReference>
<feature type="transmembrane region" description="Helical" evidence="2">
    <location>
        <begin position="451"/>
        <end position="473"/>
    </location>
</feature>
<keyword evidence="2" id="KW-1133">Transmembrane helix</keyword>
<feature type="transmembrane region" description="Helical" evidence="2">
    <location>
        <begin position="12"/>
        <end position="35"/>
    </location>
</feature>
<feature type="transmembrane region" description="Helical" evidence="2">
    <location>
        <begin position="41"/>
        <end position="61"/>
    </location>
</feature>